<reference evidence="3" key="1">
    <citation type="submission" date="2019-08" db="EMBL/GenBank/DDBJ databases">
        <title>Limnoglobus roseus gen. nov., sp. nov., a novel freshwater planctomycete with a giant genome from the family Gemmataceae.</title>
        <authorList>
            <person name="Kulichevskaya I.S."/>
            <person name="Naumoff D.G."/>
            <person name="Miroshnikov K."/>
            <person name="Ivanova A."/>
            <person name="Philippov D.A."/>
            <person name="Hakobyan A."/>
            <person name="Rijpstra I.C."/>
            <person name="Sinninghe Damste J.S."/>
            <person name="Liesack W."/>
            <person name="Dedysh S.N."/>
        </authorList>
    </citation>
    <scope>NUCLEOTIDE SEQUENCE [LARGE SCALE GENOMIC DNA]</scope>
    <source>
        <strain evidence="3">PX52</strain>
    </source>
</reference>
<protein>
    <submittedName>
        <fullName evidence="2">Uncharacterized protein</fullName>
    </submittedName>
</protein>
<evidence type="ECO:0000313" key="3">
    <source>
        <dbReference type="Proteomes" id="UP000324974"/>
    </source>
</evidence>
<name>A0A5C1AJM9_9BACT</name>
<keyword evidence="1" id="KW-0472">Membrane</keyword>
<dbReference type="EMBL" id="CP042425">
    <property type="protein sequence ID" value="QEL17354.1"/>
    <property type="molecule type" value="Genomic_DNA"/>
</dbReference>
<evidence type="ECO:0000256" key="1">
    <source>
        <dbReference type="SAM" id="Phobius"/>
    </source>
</evidence>
<sequence length="54" mass="5839">MPDGEAIGLVLTLVAVAGLALLSTLVYVLTLSSKFKDWWKHGIELSPTDPQKKS</sequence>
<keyword evidence="1" id="KW-1133">Transmembrane helix</keyword>
<keyword evidence="1" id="KW-0812">Transmembrane</keyword>
<dbReference type="AlphaFoldDB" id="A0A5C1AJM9"/>
<feature type="transmembrane region" description="Helical" evidence="1">
    <location>
        <begin position="6"/>
        <end position="30"/>
    </location>
</feature>
<accession>A0A5C1AJM9</accession>
<keyword evidence="3" id="KW-1185">Reference proteome</keyword>
<gene>
    <name evidence="2" type="ORF">PX52LOC_04337</name>
</gene>
<proteinExistence type="predicted"/>
<evidence type="ECO:0000313" key="2">
    <source>
        <dbReference type="EMBL" id="QEL17354.1"/>
    </source>
</evidence>
<dbReference type="RefSeq" id="WP_168219120.1">
    <property type="nucleotide sequence ID" value="NZ_CP042425.1"/>
</dbReference>
<dbReference type="KEGG" id="lrs:PX52LOC_04337"/>
<dbReference type="Proteomes" id="UP000324974">
    <property type="component" value="Chromosome"/>
</dbReference>
<organism evidence="2 3">
    <name type="scientific">Limnoglobus roseus</name>
    <dbReference type="NCBI Taxonomy" id="2598579"/>
    <lineage>
        <taxon>Bacteria</taxon>
        <taxon>Pseudomonadati</taxon>
        <taxon>Planctomycetota</taxon>
        <taxon>Planctomycetia</taxon>
        <taxon>Gemmatales</taxon>
        <taxon>Gemmataceae</taxon>
        <taxon>Limnoglobus</taxon>
    </lineage>
</organism>